<keyword evidence="2" id="KW-0472">Membrane</keyword>
<feature type="transmembrane region" description="Helical" evidence="2">
    <location>
        <begin position="165"/>
        <end position="185"/>
    </location>
</feature>
<evidence type="ECO:0000313" key="3">
    <source>
        <dbReference type="EMBL" id="MFC7138011.1"/>
    </source>
</evidence>
<keyword evidence="4" id="KW-1185">Reference proteome</keyword>
<keyword evidence="2" id="KW-1133">Transmembrane helix</keyword>
<comment type="caution">
    <text evidence="3">The sequence shown here is derived from an EMBL/GenBank/DDBJ whole genome shotgun (WGS) entry which is preliminary data.</text>
</comment>
<dbReference type="EMBL" id="JBHSZG010000008">
    <property type="protein sequence ID" value="MFC7138011.1"/>
    <property type="molecule type" value="Genomic_DNA"/>
</dbReference>
<keyword evidence="2" id="KW-0812">Transmembrane</keyword>
<dbReference type="Proteomes" id="UP001596368">
    <property type="component" value="Unassembled WGS sequence"/>
</dbReference>
<evidence type="ECO:0000256" key="1">
    <source>
        <dbReference type="SAM" id="MobiDB-lite"/>
    </source>
</evidence>
<feature type="region of interest" description="Disordered" evidence="1">
    <location>
        <begin position="312"/>
        <end position="383"/>
    </location>
</feature>
<sequence>MVPLQSAAPPALGPPLVMFVLACLFAVVAGGTASAVVSRLSNPVAKFRYLYLGLIGPLGLFTYALLAVLEFGAAVRGAVLGPIDGTVGGLAMAGAELATTLAAGVVVLAAYAPTVRGVRSVRDIEVTTGRAVVRMARFVFGIAALFALVLTPFRLGIDAGASPAAIALGISVFAVALLAASPWVLEAVQSTHRPTEAEAERIAALCERAGVSTDLADGTRLLESSDEQTAGASVRGLGPTRRLFVTTTFLEAFDDETAAALLAVQAGRVEVRAMLRRIGAVVAAMVPLLAAFGGGDGPDGLLVAVAGGHCSRGSGSPGAGSGVPTITRPSGSGRTRSPTRSSGTRTSTTWSRPDGDSRTRCRSTSRSAIGSTASATDRPTAPRRIARRHTWGHTCRSGDI</sequence>
<name>A0ABD5XX94_9EURY</name>
<feature type="transmembrane region" description="Helical" evidence="2">
    <location>
        <begin position="132"/>
        <end position="153"/>
    </location>
</feature>
<feature type="transmembrane region" description="Helical" evidence="2">
    <location>
        <begin position="89"/>
        <end position="111"/>
    </location>
</feature>
<accession>A0ABD5XX94</accession>
<organism evidence="3 4">
    <name type="scientific">Halobaculum litoreum</name>
    <dbReference type="NCBI Taxonomy" id="3031998"/>
    <lineage>
        <taxon>Archaea</taxon>
        <taxon>Methanobacteriati</taxon>
        <taxon>Methanobacteriota</taxon>
        <taxon>Stenosarchaea group</taxon>
        <taxon>Halobacteria</taxon>
        <taxon>Halobacteriales</taxon>
        <taxon>Haloferacaceae</taxon>
        <taxon>Halobaculum</taxon>
    </lineage>
</organism>
<evidence type="ECO:0000313" key="4">
    <source>
        <dbReference type="Proteomes" id="UP001596368"/>
    </source>
</evidence>
<protein>
    <submittedName>
        <fullName evidence="3">Peptidase</fullName>
    </submittedName>
</protein>
<feature type="transmembrane region" description="Helical" evidence="2">
    <location>
        <begin position="49"/>
        <end position="69"/>
    </location>
</feature>
<feature type="compositionally biased region" description="Polar residues" evidence="1">
    <location>
        <begin position="368"/>
        <end position="377"/>
    </location>
</feature>
<feature type="compositionally biased region" description="Low complexity" evidence="1">
    <location>
        <begin position="327"/>
        <end position="352"/>
    </location>
</feature>
<dbReference type="AlphaFoldDB" id="A0ABD5XX94"/>
<feature type="transmembrane region" description="Helical" evidence="2">
    <location>
        <begin position="16"/>
        <end position="37"/>
    </location>
</feature>
<reference evidence="3 4" key="1">
    <citation type="journal article" date="2019" name="Int. J. Syst. Evol. Microbiol.">
        <title>The Global Catalogue of Microorganisms (GCM) 10K type strain sequencing project: providing services to taxonomists for standard genome sequencing and annotation.</title>
        <authorList>
            <consortium name="The Broad Institute Genomics Platform"/>
            <consortium name="The Broad Institute Genome Sequencing Center for Infectious Disease"/>
            <person name="Wu L."/>
            <person name="Ma J."/>
        </authorList>
    </citation>
    <scope>NUCLEOTIDE SEQUENCE [LARGE SCALE GENOMIC DNA]</scope>
    <source>
        <strain evidence="3 4">DT92</strain>
    </source>
</reference>
<gene>
    <name evidence="3" type="ORF">ACFQRB_19225</name>
</gene>
<proteinExistence type="predicted"/>
<evidence type="ECO:0000256" key="2">
    <source>
        <dbReference type="SAM" id="Phobius"/>
    </source>
</evidence>